<feature type="region of interest" description="Disordered" evidence="23">
    <location>
        <begin position="137"/>
        <end position="166"/>
    </location>
</feature>
<keyword evidence="8 19" id="KW-0479">Metal-binding</keyword>
<keyword evidence="16 20" id="KW-0325">Glycoprotein</keyword>
<feature type="region of interest" description="Disordered" evidence="23">
    <location>
        <begin position="961"/>
        <end position="1169"/>
    </location>
</feature>
<feature type="transmembrane region" description="Helical" evidence="24">
    <location>
        <begin position="1296"/>
        <end position="1316"/>
    </location>
</feature>
<feature type="binding site" evidence="19">
    <location>
        <position position="433"/>
    </location>
    <ligand>
        <name>Ca(2+)</name>
        <dbReference type="ChEBI" id="CHEBI:29108"/>
    </ligand>
</feature>
<keyword evidence="4" id="KW-0597">Phosphoprotein</keyword>
<keyword evidence="6 21" id="KW-0107">Calcium channel</keyword>
<evidence type="ECO:0000256" key="24">
    <source>
        <dbReference type="SAM" id="Phobius"/>
    </source>
</evidence>
<feature type="glycosylation site" description="N-linked (GlcNAc...) asparagine" evidence="20">
    <location>
        <position position="398"/>
    </location>
</feature>
<dbReference type="GO" id="GO:0007268">
    <property type="term" value="P:chemical synaptic transmission"/>
    <property type="evidence" value="ECO:0007669"/>
    <property type="project" value="TreeGrafter"/>
</dbReference>
<dbReference type="GO" id="GO:0045202">
    <property type="term" value="C:synapse"/>
    <property type="evidence" value="ECO:0007669"/>
    <property type="project" value="GOC"/>
</dbReference>
<keyword evidence="22" id="KW-0175">Coiled coil</keyword>
<dbReference type="FunFam" id="1.10.287.70:FF:000025">
    <property type="entry name" value="Voltage-dependent R-type calcium channel subunit alpha"/>
    <property type="match status" value="1"/>
</dbReference>
<name>A0A437CSV1_ORYJA</name>
<feature type="transmembrane region" description="Helical" evidence="24">
    <location>
        <begin position="821"/>
        <end position="843"/>
    </location>
</feature>
<dbReference type="EMBL" id="CM012448">
    <property type="protein sequence ID" value="RVE65514.1"/>
    <property type="molecule type" value="Genomic_DNA"/>
</dbReference>
<feature type="transmembrane region" description="Helical" evidence="24">
    <location>
        <begin position="643"/>
        <end position="661"/>
    </location>
</feature>
<dbReference type="FunFam" id="1.20.120.350:FF:000001">
    <property type="entry name" value="Voltage-dependent L-type calcium channel subunit alpha"/>
    <property type="match status" value="1"/>
</dbReference>
<feature type="compositionally biased region" description="Basic and acidic residues" evidence="23">
    <location>
        <begin position="1096"/>
        <end position="1112"/>
    </location>
</feature>
<evidence type="ECO:0000256" key="19">
    <source>
        <dbReference type="PIRSR" id="PIRSR602077-1"/>
    </source>
</evidence>
<dbReference type="SUPFAM" id="SSF81324">
    <property type="entry name" value="Voltage-gated potassium channels"/>
    <property type="match status" value="3"/>
</dbReference>
<reference evidence="26 27" key="2">
    <citation type="submission" date="2019-01" db="EMBL/GenBank/DDBJ databases">
        <title>A chromosome length genome reference of the Java medaka (oryzias javanicus).</title>
        <authorList>
            <person name="Herpin A."/>
            <person name="Takehana Y."/>
            <person name="Naruse K."/>
            <person name="Ansai S."/>
            <person name="Kawaguchi M."/>
        </authorList>
    </citation>
    <scope>NUCLEOTIDE SEQUENCE [LARGE SCALE GENOMIC DNA]</scope>
    <source>
        <strain evidence="26">RS831</strain>
        <tissue evidence="26">Whole body</tissue>
    </source>
</reference>
<keyword evidence="10 19" id="KW-0106">Calcium</keyword>
<comment type="similarity">
    <text evidence="2">Belongs to the calcium channel alpha-1 subunit (TC 1.A.1.11) family. CACNA1B subfamily.</text>
</comment>
<dbReference type="InterPro" id="IPR050599">
    <property type="entry name" value="VDCC_alpha-1_subunit"/>
</dbReference>
<feature type="transmembrane region" description="Helical" evidence="24">
    <location>
        <begin position="1389"/>
        <end position="1411"/>
    </location>
</feature>
<keyword evidence="5 21" id="KW-0109">Calcium transport</keyword>
<feature type="domain" description="Ion transport" evidence="25">
    <location>
        <begin position="616"/>
        <end position="852"/>
    </location>
</feature>
<dbReference type="FunFam" id="1.20.120.350:FF:000011">
    <property type="entry name" value="Voltage-dependent N-type calcium channel subunit alpha"/>
    <property type="match status" value="1"/>
</dbReference>
<dbReference type="GO" id="GO:0008331">
    <property type="term" value="F:high voltage-gated calcium channel activity"/>
    <property type="evidence" value="ECO:0007669"/>
    <property type="project" value="TreeGrafter"/>
</dbReference>
<keyword evidence="15" id="KW-1015">Disulfide bond</keyword>
<feature type="compositionally biased region" description="Basic residues" evidence="23">
    <location>
        <begin position="1005"/>
        <end position="1015"/>
    </location>
</feature>
<gene>
    <name evidence="26" type="ORF">OJAV_G00117150</name>
</gene>
<dbReference type="Gene3D" id="6.10.250.2500">
    <property type="match status" value="1"/>
</dbReference>
<feature type="transmembrane region" description="Helical" evidence="24">
    <location>
        <begin position="1258"/>
        <end position="1276"/>
    </location>
</feature>
<evidence type="ECO:0000256" key="17">
    <source>
        <dbReference type="ARBA" id="ARBA00023303"/>
    </source>
</evidence>
<dbReference type="InterPro" id="IPR027359">
    <property type="entry name" value="Volt_channel_dom_sf"/>
</dbReference>
<comment type="function">
    <text evidence="18">Voltage-sensitive calcium channels (VSCC) mediate the entry of calcium ions into excitable cells and are also involved in a variety of calcium-dependent processes, including muscle contraction, hormone or neurotransmitter release, gene expression, cell motility, cell division and cell death. This alpha-1B subunit gives rise to N-type calcium currents. N-type calcium channels belong to the 'high-voltage activated' (HVA) group. They are involved in pain signaling. Calcium channels containing alpha-1B subunit may play a role in directed migration of immature neurons. Mediates Ca(2+) release probability at hippocampal neuronal soma and synaptic terminals.</text>
</comment>
<feature type="domain" description="Ion transport" evidence="25">
    <location>
        <begin position="1257"/>
        <end position="1523"/>
    </location>
</feature>
<evidence type="ECO:0000256" key="16">
    <source>
        <dbReference type="ARBA" id="ARBA00023180"/>
    </source>
</evidence>
<evidence type="ECO:0000256" key="10">
    <source>
        <dbReference type="ARBA" id="ARBA00022837"/>
    </source>
</evidence>
<feature type="transmembrane region" description="Helical" evidence="24">
    <location>
        <begin position="743"/>
        <end position="765"/>
    </location>
</feature>
<evidence type="ECO:0000256" key="20">
    <source>
        <dbReference type="PIRSR" id="PIRSR602077-3"/>
    </source>
</evidence>
<feature type="compositionally biased region" description="Basic and acidic residues" evidence="23">
    <location>
        <begin position="1127"/>
        <end position="1138"/>
    </location>
</feature>
<keyword evidence="7 24" id="KW-0812">Transmembrane</keyword>
<evidence type="ECO:0000256" key="2">
    <source>
        <dbReference type="ARBA" id="ARBA00005685"/>
    </source>
</evidence>
<evidence type="ECO:0000259" key="25">
    <source>
        <dbReference type="Pfam" id="PF00520"/>
    </source>
</evidence>
<accession>A0A437CSV1</accession>
<evidence type="ECO:0000256" key="12">
    <source>
        <dbReference type="ARBA" id="ARBA00022989"/>
    </source>
</evidence>
<evidence type="ECO:0000256" key="5">
    <source>
        <dbReference type="ARBA" id="ARBA00022568"/>
    </source>
</evidence>
<keyword evidence="11 21" id="KW-0851">Voltage-gated channel</keyword>
<feature type="compositionally biased region" description="Basic and acidic residues" evidence="23">
    <location>
        <begin position="961"/>
        <end position="973"/>
    </location>
</feature>
<evidence type="ECO:0000313" key="26">
    <source>
        <dbReference type="EMBL" id="RVE65514.1"/>
    </source>
</evidence>
<dbReference type="InterPro" id="IPR005821">
    <property type="entry name" value="Ion_trans_dom"/>
</dbReference>
<reference evidence="26 27" key="1">
    <citation type="submission" date="2018-11" db="EMBL/GenBank/DDBJ databases">
        <authorList>
            <person name="Lopez-Roques C."/>
            <person name="Donnadieu C."/>
            <person name="Bouchez O."/>
            <person name="Klopp C."/>
            <person name="Cabau C."/>
            <person name="Zahm M."/>
        </authorList>
    </citation>
    <scope>NUCLEOTIDE SEQUENCE [LARGE SCALE GENOMIC DNA]</scope>
    <source>
        <strain evidence="26">RS831</strain>
        <tissue evidence="26">Whole body</tissue>
    </source>
</reference>
<feature type="domain" description="Ion transport" evidence="25">
    <location>
        <begin position="215"/>
        <end position="484"/>
    </location>
</feature>
<proteinExistence type="inferred from homology"/>
<feature type="transmembrane region" description="Helical" evidence="24">
    <location>
        <begin position="256"/>
        <end position="276"/>
    </location>
</feature>
<evidence type="ECO:0000256" key="13">
    <source>
        <dbReference type="ARBA" id="ARBA00023065"/>
    </source>
</evidence>
<evidence type="ECO:0000256" key="11">
    <source>
        <dbReference type="ARBA" id="ARBA00022882"/>
    </source>
</evidence>
<evidence type="ECO:0000256" key="8">
    <source>
        <dbReference type="ARBA" id="ARBA00022723"/>
    </source>
</evidence>
<feature type="coiled-coil region" evidence="22">
    <location>
        <begin position="839"/>
        <end position="866"/>
    </location>
</feature>
<evidence type="ECO:0000256" key="15">
    <source>
        <dbReference type="ARBA" id="ARBA00023157"/>
    </source>
</evidence>
<keyword evidence="13" id="KW-0406">Ion transport</keyword>
<evidence type="ECO:0000256" key="6">
    <source>
        <dbReference type="ARBA" id="ARBA00022673"/>
    </source>
</evidence>
<dbReference type="Gene3D" id="1.20.120.350">
    <property type="entry name" value="Voltage-gated potassium channels. Chain C"/>
    <property type="match status" value="3"/>
</dbReference>
<evidence type="ECO:0000256" key="1">
    <source>
        <dbReference type="ARBA" id="ARBA00004141"/>
    </source>
</evidence>
<feature type="transmembrane region" description="Helical" evidence="24">
    <location>
        <begin position="419"/>
        <end position="440"/>
    </location>
</feature>
<keyword evidence="9" id="KW-0677">Repeat</keyword>
<feature type="binding site" evidence="19">
    <location>
        <position position="1472"/>
    </location>
    <ligand>
        <name>Ca(2+)</name>
        <dbReference type="ChEBI" id="CHEBI:29108"/>
    </ligand>
</feature>
<protein>
    <recommendedName>
        <fullName evidence="21">Voltage-dependent N-type calcium channel subunit alpha</fullName>
    </recommendedName>
</protein>
<dbReference type="PRINTS" id="PR00167">
    <property type="entry name" value="CACHANNEL"/>
</dbReference>
<feature type="transmembrane region" description="Helical" evidence="24">
    <location>
        <begin position="1501"/>
        <end position="1523"/>
    </location>
</feature>
<dbReference type="PANTHER" id="PTHR45628:SF6">
    <property type="entry name" value="VOLTAGE-DEPENDENT N-TYPE CALCIUM CHANNEL SUBUNIT ALPHA-1B"/>
    <property type="match status" value="1"/>
</dbReference>
<dbReference type="InterPro" id="IPR002077">
    <property type="entry name" value="VDCCAlpha1"/>
</dbReference>
<evidence type="ECO:0000256" key="21">
    <source>
        <dbReference type="RuleBase" id="RU003808"/>
    </source>
</evidence>
<dbReference type="GO" id="GO:0098703">
    <property type="term" value="P:calcium ion import across plasma membrane"/>
    <property type="evidence" value="ECO:0007669"/>
    <property type="project" value="TreeGrafter"/>
</dbReference>
<dbReference type="OrthoDB" id="431720at2759"/>
<feature type="transmembrane region" description="Helical" evidence="24">
    <location>
        <begin position="452"/>
        <end position="474"/>
    </location>
</feature>
<evidence type="ECO:0000256" key="18">
    <source>
        <dbReference type="ARBA" id="ARBA00049617"/>
    </source>
</evidence>
<evidence type="ECO:0000256" key="22">
    <source>
        <dbReference type="SAM" id="Coils"/>
    </source>
</evidence>
<keyword evidence="27" id="KW-1185">Reference proteome</keyword>
<keyword evidence="17" id="KW-0407">Ion channel</keyword>
<evidence type="ECO:0000313" key="27">
    <source>
        <dbReference type="Proteomes" id="UP000283210"/>
    </source>
</evidence>
<keyword evidence="12 24" id="KW-1133">Transmembrane helix</keyword>
<dbReference type="GO" id="GO:0046872">
    <property type="term" value="F:metal ion binding"/>
    <property type="evidence" value="ECO:0007669"/>
    <property type="project" value="UniProtKB-KW"/>
</dbReference>
<dbReference type="InterPro" id="IPR005447">
    <property type="entry name" value="VDCC_N_a1su"/>
</dbReference>
<comment type="subcellular location">
    <subcellularLocation>
        <location evidence="1 21">Membrane</location>
        <topology evidence="1 21">Multi-pass membrane protein</topology>
    </subcellularLocation>
</comment>
<evidence type="ECO:0000256" key="14">
    <source>
        <dbReference type="ARBA" id="ARBA00023136"/>
    </source>
</evidence>
<feature type="binding site" evidence="19">
    <location>
        <position position="797"/>
    </location>
    <ligand>
        <name>Ca(2+)</name>
        <dbReference type="ChEBI" id="CHEBI:29108"/>
    </ligand>
</feature>
<dbReference type="GO" id="GO:0043025">
    <property type="term" value="C:neuronal cell body"/>
    <property type="evidence" value="ECO:0007669"/>
    <property type="project" value="TreeGrafter"/>
</dbReference>
<feature type="compositionally biased region" description="Polar residues" evidence="23">
    <location>
        <begin position="919"/>
        <end position="929"/>
    </location>
</feature>
<feature type="region of interest" description="Disordered" evidence="23">
    <location>
        <begin position="902"/>
        <end position="944"/>
    </location>
</feature>
<feature type="transmembrane region" description="Helical" evidence="24">
    <location>
        <begin position="1458"/>
        <end position="1477"/>
    </location>
</feature>
<dbReference type="PRINTS" id="PR01631">
    <property type="entry name" value="NVDCCALPHA1"/>
</dbReference>
<keyword evidence="14 24" id="KW-0472">Membrane</keyword>
<evidence type="ECO:0000256" key="9">
    <source>
        <dbReference type="ARBA" id="ARBA00022737"/>
    </source>
</evidence>
<feature type="transmembrane region" description="Helical" evidence="24">
    <location>
        <begin position="219"/>
        <end position="236"/>
    </location>
</feature>
<feature type="compositionally biased region" description="Gly residues" evidence="23">
    <location>
        <begin position="137"/>
        <end position="160"/>
    </location>
</feature>
<evidence type="ECO:0000256" key="7">
    <source>
        <dbReference type="ARBA" id="ARBA00022692"/>
    </source>
</evidence>
<feature type="transmembrane region" description="Helical" evidence="24">
    <location>
        <begin position="288"/>
        <end position="306"/>
    </location>
</feature>
<sequence length="1524" mass="171395">MKRVPHSSRWAERRSTVVYAVRAATFGSWRMLTQGAEYEDTWALSPDRRRARPKRSEEAPEEADICAVKSGGPSWGLARDDTTHKFDTVLHLEGAKGAGLGGGVRQAVWTHETLNSNPLCHRMARFADDLPSRYGGGAGGGGRGGPGAGRGGARGGGAPGGQRMYKQSMAQRARTMAIYNPNPVKQNCFTVNRSLFIFREDNLIRKYAKRITEWPPFEYMILATIIANCIVLALEQHLPASDKTPMSERLDDTEPYFIGIFCFEAAIKIIALGFAFHKGSYLRNGWNVMDFVVVLTGILATVGSDFDLRTLRAVRVLRPLKLVSGIPSLQVVLKSIMKAMVPLLQIGLLLFFAIVMFAIIGVEFYMGKFHTTCFKIDTGERAADWPCGQEPPARTCPNGTQCREYWTGPNFGITNFDNILFAVLTVFQCITMEGWVDILYSTNDVVGNTWNWLYFIPLIIIGSFFMLNLVLGVLSGEFAKERERVEKRQEFLKLRRQQQIERELTGYLEWICKAEEVLLEEEDEIAEEKSPLDGAWYKRKQNLSVLKRGKIKKVKNDLMGAEEGEDPFADMSSVAPPSSPFGRASVKSGGKMDSSSYFRRKEKRTRFFIRRMVKAQSFYWIVLCLVGLNTLCVAIVHYDQPEWLTRALYTAEFVFLGLFLTEMTLKMYGLGARNYFHSSFNCFDFGVIVGSIFEVIWDIIKPGASFGISVLRALRLLRIFKVTKYWNSLRNLVVSLLNSMKSIISLLFLLFLFIVVFALLGMQLFGGQFNFEDETPTTNFDTFPAAILTVFQILTGEDWNAVMYHGIESQGGVRRGMFSSIYFIVLTLFGNYTLLNVFLAIAVDNLANAQELTKDEEEQEEAANKKLALQKALEVKEVSPMSAANISIAAFVKQNRDALSRRSSISSIQSPREQHRSSKSMSVWEQRTSQLRRHNMKSSSEALFNELNPEERLRVSTILHLHPDMKTHNDRPLVVDGDQTGRPPEGGQEEAEAPRPDGAGDSFRAHSRKHHRHRDRNGNGGDGRGGRHHAHHSRSRENAAEGTEGFDGGQQGCRHHCQAGSPEEGPGDARRGHRHHHSRPQREGNGMLANGAQGECRGRGGDVGDAGAERRGRNSCRSRAQPPLEGGDCRKHGVFREGQEEDSPACSPVQQTRSSLTFSEKQEDADNLRNSTRASQAGLNSNAIHIPVTVTAPPGETTIIPMNNTDDDAFQLSDEKKDLDEEEGANGPRQILPYSSMFIFGQTNPVRRLCHYVVNLRYFEMCILMVITMSSITLAAEDPVQANAARNNVLKYLDYVFTGVFTFEMVIKMIDLGLLLHPGSYFRDLWNILDFIVVSGALVAFACSGTKGKDINTIKSLRVLRVLRPLKTIKRLPKLKAVFDCVVNSLKNVLNILIVYILFMFIFAVIAVQLFKGKFFYCTDESKGLERDCRGQFLDYDRDDVTAQPREWKKYEFHYDNVLWAFLTLFTVSTGEGWPVVLKHSVDATYEDQGPSPGFRMETSIFYVVYFVVFPFFFVNIFVALIII</sequence>
<organism evidence="26 27">
    <name type="scientific">Oryzias javanicus</name>
    <name type="common">Javanese ricefish</name>
    <name type="synonym">Aplocheilus javanicus</name>
    <dbReference type="NCBI Taxonomy" id="123683"/>
    <lineage>
        <taxon>Eukaryota</taxon>
        <taxon>Metazoa</taxon>
        <taxon>Chordata</taxon>
        <taxon>Craniata</taxon>
        <taxon>Vertebrata</taxon>
        <taxon>Euteleostomi</taxon>
        <taxon>Actinopterygii</taxon>
        <taxon>Neopterygii</taxon>
        <taxon>Teleostei</taxon>
        <taxon>Neoteleostei</taxon>
        <taxon>Acanthomorphata</taxon>
        <taxon>Ovalentaria</taxon>
        <taxon>Atherinomorphae</taxon>
        <taxon>Beloniformes</taxon>
        <taxon>Adrianichthyidae</taxon>
        <taxon>Oryziinae</taxon>
        <taxon>Oryzias</taxon>
    </lineage>
</organism>
<dbReference type="FunFam" id="1.20.120.350:FF:000015">
    <property type="entry name" value="Voltage-dependent N-type calcium channel subunit alpha"/>
    <property type="match status" value="1"/>
</dbReference>
<feature type="compositionally biased region" description="Polar residues" evidence="23">
    <location>
        <begin position="1148"/>
        <end position="1159"/>
    </location>
</feature>
<dbReference type="Proteomes" id="UP000283210">
    <property type="component" value="Chromosome 12"/>
</dbReference>
<feature type="transmembrane region" description="Helical" evidence="24">
    <location>
        <begin position="618"/>
        <end position="637"/>
    </location>
</feature>
<dbReference type="GO" id="GO:0005891">
    <property type="term" value="C:voltage-gated calcium channel complex"/>
    <property type="evidence" value="ECO:0007669"/>
    <property type="project" value="InterPro"/>
</dbReference>
<evidence type="ECO:0000256" key="23">
    <source>
        <dbReference type="SAM" id="MobiDB-lite"/>
    </source>
</evidence>
<dbReference type="Pfam" id="PF00520">
    <property type="entry name" value="Ion_trans"/>
    <property type="match status" value="3"/>
</dbReference>
<dbReference type="PANTHER" id="PTHR45628">
    <property type="entry name" value="VOLTAGE-DEPENDENT CALCIUM CHANNEL TYPE A SUBUNIT ALPHA-1"/>
    <property type="match status" value="1"/>
</dbReference>
<dbReference type="Gene3D" id="1.10.287.70">
    <property type="match status" value="3"/>
</dbReference>
<evidence type="ECO:0000256" key="3">
    <source>
        <dbReference type="ARBA" id="ARBA00022448"/>
    </source>
</evidence>
<evidence type="ECO:0000256" key="4">
    <source>
        <dbReference type="ARBA" id="ARBA00022553"/>
    </source>
</evidence>
<feature type="transmembrane region" description="Helical" evidence="24">
    <location>
        <begin position="343"/>
        <end position="366"/>
    </location>
</feature>
<keyword evidence="3" id="KW-0813">Transport</keyword>
<feature type="transmembrane region" description="Helical" evidence="24">
    <location>
        <begin position="1328"/>
        <end position="1347"/>
    </location>
</feature>